<proteinExistence type="predicted"/>
<evidence type="ECO:0000313" key="2">
    <source>
        <dbReference type="EMBL" id="KAK7901615.1"/>
    </source>
</evidence>
<name>A0AAW0NNQ2_9GOBI</name>
<evidence type="ECO:0000256" key="1">
    <source>
        <dbReference type="SAM" id="SignalP"/>
    </source>
</evidence>
<evidence type="ECO:0000313" key="3">
    <source>
        <dbReference type="Proteomes" id="UP001460270"/>
    </source>
</evidence>
<dbReference type="AlphaFoldDB" id="A0AAW0NNQ2"/>
<feature type="signal peptide" evidence="1">
    <location>
        <begin position="1"/>
        <end position="22"/>
    </location>
</feature>
<keyword evidence="3" id="KW-1185">Reference proteome</keyword>
<sequence length="283" mass="32602">MKISKVVLVFSLLALAALSCESARSIFSNLSSTEDLRRVFEHKSIPAQSLLLLHLFANNVYIDHNQVCPLSLIQLQILAPMFPEGCTYYTLGNVNYGRYTCSNSRRVPEYVRRPLGLRDILMDNRARIIICVDYYECIRQVYLTQHYDSVFATSAYDPDCTFIITPNLLSELQQFSFNDDVAALKRLRNHDDTDQGESTERYKHNQWQWVVHFQKGPDSGDDETLEYCTGTKVKQDLQARFMIKDYEEKARTPEWPINSSTTREIHLSQTTLLVLVLALALQS</sequence>
<accession>A0AAW0NNQ2</accession>
<dbReference type="PANTHER" id="PTHR38706:SF3">
    <property type="entry name" value="SI:CH211-198C19.1"/>
    <property type="match status" value="1"/>
</dbReference>
<dbReference type="EMBL" id="JBBPFD010000013">
    <property type="protein sequence ID" value="KAK7901615.1"/>
    <property type="molecule type" value="Genomic_DNA"/>
</dbReference>
<protein>
    <recommendedName>
        <fullName evidence="4">Secreted protein</fullName>
    </recommendedName>
</protein>
<dbReference type="Proteomes" id="UP001460270">
    <property type="component" value="Unassembled WGS sequence"/>
</dbReference>
<feature type="chain" id="PRO_5043710153" description="Secreted protein" evidence="1">
    <location>
        <begin position="23"/>
        <end position="283"/>
    </location>
</feature>
<comment type="caution">
    <text evidence="2">The sequence shown here is derived from an EMBL/GenBank/DDBJ whole genome shotgun (WGS) entry which is preliminary data.</text>
</comment>
<reference evidence="3" key="1">
    <citation type="submission" date="2024-04" db="EMBL/GenBank/DDBJ databases">
        <title>Salinicola lusitanus LLJ914,a marine bacterium isolated from the Okinawa Trough.</title>
        <authorList>
            <person name="Li J."/>
        </authorList>
    </citation>
    <scope>NUCLEOTIDE SEQUENCE [LARGE SCALE GENOMIC DNA]</scope>
</reference>
<organism evidence="2 3">
    <name type="scientific">Mugilogobius chulae</name>
    <name type="common">yellowstripe goby</name>
    <dbReference type="NCBI Taxonomy" id="88201"/>
    <lineage>
        <taxon>Eukaryota</taxon>
        <taxon>Metazoa</taxon>
        <taxon>Chordata</taxon>
        <taxon>Craniata</taxon>
        <taxon>Vertebrata</taxon>
        <taxon>Euteleostomi</taxon>
        <taxon>Actinopterygii</taxon>
        <taxon>Neopterygii</taxon>
        <taxon>Teleostei</taxon>
        <taxon>Neoteleostei</taxon>
        <taxon>Acanthomorphata</taxon>
        <taxon>Gobiaria</taxon>
        <taxon>Gobiiformes</taxon>
        <taxon>Gobioidei</taxon>
        <taxon>Gobiidae</taxon>
        <taxon>Gobionellinae</taxon>
        <taxon>Mugilogobius</taxon>
    </lineage>
</organism>
<dbReference type="PROSITE" id="PS51257">
    <property type="entry name" value="PROKAR_LIPOPROTEIN"/>
    <property type="match status" value="1"/>
</dbReference>
<evidence type="ECO:0008006" key="4">
    <source>
        <dbReference type="Google" id="ProtNLM"/>
    </source>
</evidence>
<keyword evidence="1" id="KW-0732">Signal</keyword>
<dbReference type="PANTHER" id="PTHR38706">
    <property type="entry name" value="SI:CH211-198C19.1-RELATED"/>
    <property type="match status" value="1"/>
</dbReference>
<gene>
    <name evidence="2" type="ORF">WMY93_018384</name>
</gene>